<dbReference type="Pfam" id="PF00005">
    <property type="entry name" value="ABC_tran"/>
    <property type="match status" value="1"/>
</dbReference>
<dbReference type="InterPro" id="IPR027417">
    <property type="entry name" value="P-loop_NTPase"/>
</dbReference>
<dbReference type="PROSITE" id="PS50893">
    <property type="entry name" value="ABC_TRANSPORTER_2"/>
    <property type="match status" value="1"/>
</dbReference>
<protein>
    <submittedName>
        <fullName evidence="5">Putative ABC transporter ATP-binding protein YbhF</fullName>
    </submittedName>
</protein>
<accession>A0A399F2Y2</accession>
<comment type="caution">
    <text evidence="5">The sequence shown here is derived from an EMBL/GenBank/DDBJ whole genome shotgun (WGS) entry which is preliminary data.</text>
</comment>
<evidence type="ECO:0000256" key="2">
    <source>
        <dbReference type="ARBA" id="ARBA00022741"/>
    </source>
</evidence>
<sequence length="263" mass="29054">MPSCAGPWKNFASLASAVESVIRLEDLSKRYGRFVALEGLNLEVRPGETLALLGPNGAGKSTALKALVGLLRPSRGRALVDGVDVWKEPVRAKALFGYVPDRPYLYGKLSGLELLRFAAGVYRLPRREAEARIEALLLEFRLERFASSLIETYSHGMRQKLSLALALLHNPRALILDEPMVGLDPHATRLVRELLRSYPQGDRAVLYATHQLHLAEQVAHRVALVHKGRLLALGPPKALLHQHQSADLEEFFLRLTEDAAPAG</sequence>
<dbReference type="InterPro" id="IPR003439">
    <property type="entry name" value="ABC_transporter-like_ATP-bd"/>
</dbReference>
<keyword evidence="3 5" id="KW-0067">ATP-binding</keyword>
<evidence type="ECO:0000256" key="1">
    <source>
        <dbReference type="ARBA" id="ARBA00022448"/>
    </source>
</evidence>
<organism evidence="5 6">
    <name type="scientific">Meiothermus luteus</name>
    <dbReference type="NCBI Taxonomy" id="2026184"/>
    <lineage>
        <taxon>Bacteria</taxon>
        <taxon>Thermotogati</taxon>
        <taxon>Deinococcota</taxon>
        <taxon>Deinococci</taxon>
        <taxon>Thermales</taxon>
        <taxon>Thermaceae</taxon>
        <taxon>Meiothermus</taxon>
    </lineage>
</organism>
<proteinExistence type="predicted"/>
<dbReference type="PANTHER" id="PTHR42939">
    <property type="entry name" value="ABC TRANSPORTER ATP-BINDING PROTEIN ALBC-RELATED"/>
    <property type="match status" value="1"/>
</dbReference>
<reference evidence="5 6" key="1">
    <citation type="submission" date="2018-08" db="EMBL/GenBank/DDBJ databases">
        <title>Meiothermus luteus KCTC 52599 genome sequencing project.</title>
        <authorList>
            <person name="Da Costa M.S."/>
            <person name="Albuquerque L."/>
            <person name="Raposo P."/>
            <person name="Froufe H.J.C."/>
            <person name="Barroso C.S."/>
            <person name="Egas C."/>
        </authorList>
    </citation>
    <scope>NUCLEOTIDE SEQUENCE [LARGE SCALE GENOMIC DNA]</scope>
    <source>
        <strain evidence="5 6">KCTC 52599</strain>
    </source>
</reference>
<dbReference type="PROSITE" id="PS00211">
    <property type="entry name" value="ABC_TRANSPORTER_1"/>
    <property type="match status" value="1"/>
</dbReference>
<dbReference type="GO" id="GO:0016887">
    <property type="term" value="F:ATP hydrolysis activity"/>
    <property type="evidence" value="ECO:0007669"/>
    <property type="project" value="InterPro"/>
</dbReference>
<name>A0A399F2Y2_9DEIN</name>
<dbReference type="SUPFAM" id="SSF52540">
    <property type="entry name" value="P-loop containing nucleoside triphosphate hydrolases"/>
    <property type="match status" value="1"/>
</dbReference>
<dbReference type="PANTHER" id="PTHR42939:SF1">
    <property type="entry name" value="ABC TRANSPORTER ATP-BINDING PROTEIN ALBC-RELATED"/>
    <property type="match status" value="1"/>
</dbReference>
<dbReference type="OrthoDB" id="9775135at2"/>
<evidence type="ECO:0000259" key="4">
    <source>
        <dbReference type="PROSITE" id="PS50893"/>
    </source>
</evidence>
<gene>
    <name evidence="5" type="primary">ybhF</name>
    <name evidence="5" type="ORF">Mlute_00410</name>
</gene>
<evidence type="ECO:0000313" key="5">
    <source>
        <dbReference type="EMBL" id="RIH89202.1"/>
    </source>
</evidence>
<evidence type="ECO:0000313" key="6">
    <source>
        <dbReference type="Proteomes" id="UP000265800"/>
    </source>
</evidence>
<feature type="domain" description="ABC transporter" evidence="4">
    <location>
        <begin position="22"/>
        <end position="252"/>
    </location>
</feature>
<keyword evidence="2" id="KW-0547">Nucleotide-binding</keyword>
<dbReference type="AlphaFoldDB" id="A0A399F2Y2"/>
<dbReference type="GO" id="GO:0005524">
    <property type="term" value="F:ATP binding"/>
    <property type="evidence" value="ECO:0007669"/>
    <property type="project" value="UniProtKB-KW"/>
</dbReference>
<dbReference type="Proteomes" id="UP000265800">
    <property type="component" value="Unassembled WGS sequence"/>
</dbReference>
<keyword evidence="1" id="KW-0813">Transport</keyword>
<dbReference type="CDD" id="cd03230">
    <property type="entry name" value="ABC_DR_subfamily_A"/>
    <property type="match status" value="1"/>
</dbReference>
<dbReference type="SMART" id="SM00382">
    <property type="entry name" value="AAA"/>
    <property type="match status" value="1"/>
</dbReference>
<evidence type="ECO:0000256" key="3">
    <source>
        <dbReference type="ARBA" id="ARBA00022840"/>
    </source>
</evidence>
<keyword evidence="6" id="KW-1185">Reference proteome</keyword>
<dbReference type="InterPro" id="IPR017871">
    <property type="entry name" value="ABC_transporter-like_CS"/>
</dbReference>
<dbReference type="Gene3D" id="3.40.50.300">
    <property type="entry name" value="P-loop containing nucleotide triphosphate hydrolases"/>
    <property type="match status" value="1"/>
</dbReference>
<dbReference type="InterPro" id="IPR003593">
    <property type="entry name" value="AAA+_ATPase"/>
</dbReference>
<dbReference type="InterPro" id="IPR051782">
    <property type="entry name" value="ABC_Transporter_VariousFunc"/>
</dbReference>
<dbReference type="EMBL" id="QWKZ01000007">
    <property type="protein sequence ID" value="RIH89202.1"/>
    <property type="molecule type" value="Genomic_DNA"/>
</dbReference>